<evidence type="ECO:0000313" key="11">
    <source>
        <dbReference type="Proteomes" id="UP001231189"/>
    </source>
</evidence>
<dbReference type="SUPFAM" id="SSF55455">
    <property type="entry name" value="SRF-like"/>
    <property type="match status" value="1"/>
</dbReference>
<keyword evidence="11" id="KW-1185">Reference proteome</keyword>
<evidence type="ECO:0000256" key="6">
    <source>
        <dbReference type="SAM" id="Coils"/>
    </source>
</evidence>
<name>A0AAD8VY48_LOLMU</name>
<keyword evidence="2" id="KW-0805">Transcription regulation</keyword>
<dbReference type="GO" id="GO:0000977">
    <property type="term" value="F:RNA polymerase II transcription regulatory region sequence-specific DNA binding"/>
    <property type="evidence" value="ECO:0007669"/>
    <property type="project" value="InterPro"/>
</dbReference>
<dbReference type="PRINTS" id="PR00404">
    <property type="entry name" value="MADSDOMAIN"/>
</dbReference>
<gene>
    <name evidence="10" type="ORF">QYE76_002277</name>
</gene>
<dbReference type="InterPro" id="IPR033896">
    <property type="entry name" value="MEF2-like_N"/>
</dbReference>
<dbReference type="FunFam" id="3.40.1810.10:FF:000003">
    <property type="entry name" value="MADS-box transcription factor MADS-MC"/>
    <property type="match status" value="1"/>
</dbReference>
<evidence type="ECO:0000259" key="8">
    <source>
        <dbReference type="PROSITE" id="PS50066"/>
    </source>
</evidence>
<dbReference type="EMBL" id="JAUUTY010000005">
    <property type="protein sequence ID" value="KAK1627962.1"/>
    <property type="molecule type" value="Genomic_DNA"/>
</dbReference>
<keyword evidence="4" id="KW-0804">Transcription</keyword>
<evidence type="ECO:0000256" key="7">
    <source>
        <dbReference type="SAM" id="MobiDB-lite"/>
    </source>
</evidence>
<accession>A0AAD8VY48</accession>
<feature type="domain" description="K-box" evidence="9">
    <location>
        <begin position="88"/>
        <end position="179"/>
    </location>
</feature>
<comment type="caution">
    <text evidence="10">The sequence shown here is derived from an EMBL/GenBank/DDBJ whole genome shotgun (WGS) entry which is preliminary data.</text>
</comment>
<sequence length="249" mass="28285">MGRGKVQLRRIENNVSRQVTFSKRRSGLLKKAHEIAVLCDADVAVIVFSAKGRLYEYSAHTSMERILERYERFSLSEGNVVEEFTDVEGSMNYDHIKLTSRIEALQKSGRNLMGEQLDSLTAREVQQLEQQIGNALRNIRLKKNHLLTNSIGELQNKERMLMEQNKILEKEKAEVLEASLHKNRPAPFCNNTVASLPNLNICLNMDMHQTTEGRDTSEPGSETTTTLKRMSSGGGYVFPWLMLRPSSDD</sequence>
<dbReference type="CDD" id="cd00265">
    <property type="entry name" value="MADS_MEF2_like"/>
    <property type="match status" value="1"/>
</dbReference>
<protein>
    <submittedName>
        <fullName evidence="10">Uncharacterized protein</fullName>
    </submittedName>
</protein>
<dbReference type="Proteomes" id="UP001231189">
    <property type="component" value="Unassembled WGS sequence"/>
</dbReference>
<dbReference type="AlphaFoldDB" id="A0AAD8VY48"/>
<dbReference type="GO" id="GO:0045944">
    <property type="term" value="P:positive regulation of transcription by RNA polymerase II"/>
    <property type="evidence" value="ECO:0007669"/>
    <property type="project" value="InterPro"/>
</dbReference>
<dbReference type="GO" id="GO:0046983">
    <property type="term" value="F:protein dimerization activity"/>
    <property type="evidence" value="ECO:0007669"/>
    <property type="project" value="InterPro"/>
</dbReference>
<dbReference type="PROSITE" id="PS50066">
    <property type="entry name" value="MADS_BOX_2"/>
    <property type="match status" value="1"/>
</dbReference>
<keyword evidence="6" id="KW-0175">Coiled coil</keyword>
<evidence type="ECO:0000256" key="4">
    <source>
        <dbReference type="ARBA" id="ARBA00023163"/>
    </source>
</evidence>
<dbReference type="InterPro" id="IPR036879">
    <property type="entry name" value="TF_MADSbox_sf"/>
</dbReference>
<evidence type="ECO:0000313" key="10">
    <source>
        <dbReference type="EMBL" id="KAK1627962.1"/>
    </source>
</evidence>
<dbReference type="GO" id="GO:0003700">
    <property type="term" value="F:DNA-binding transcription factor activity"/>
    <property type="evidence" value="ECO:0007669"/>
    <property type="project" value="InterPro"/>
</dbReference>
<dbReference type="PROSITE" id="PS51297">
    <property type="entry name" value="K_BOX"/>
    <property type="match status" value="1"/>
</dbReference>
<dbReference type="InterPro" id="IPR050142">
    <property type="entry name" value="MADS-box/MEF2_TF"/>
</dbReference>
<evidence type="ECO:0000256" key="2">
    <source>
        <dbReference type="ARBA" id="ARBA00023015"/>
    </source>
</evidence>
<feature type="region of interest" description="Disordered" evidence="7">
    <location>
        <begin position="210"/>
        <end position="230"/>
    </location>
</feature>
<evidence type="ECO:0000256" key="1">
    <source>
        <dbReference type="ARBA" id="ARBA00004123"/>
    </source>
</evidence>
<dbReference type="GO" id="GO:0005634">
    <property type="term" value="C:nucleus"/>
    <property type="evidence" value="ECO:0007669"/>
    <property type="project" value="UniProtKB-SubCell"/>
</dbReference>
<dbReference type="Pfam" id="PF01486">
    <property type="entry name" value="K-box"/>
    <property type="match status" value="1"/>
</dbReference>
<dbReference type="Pfam" id="PF00319">
    <property type="entry name" value="SRF-TF"/>
    <property type="match status" value="1"/>
</dbReference>
<dbReference type="Gene3D" id="3.40.1810.10">
    <property type="entry name" value="Transcription factor, MADS-box"/>
    <property type="match status" value="1"/>
</dbReference>
<evidence type="ECO:0000256" key="5">
    <source>
        <dbReference type="ARBA" id="ARBA00023242"/>
    </source>
</evidence>
<dbReference type="InterPro" id="IPR002100">
    <property type="entry name" value="TF_MADSbox"/>
</dbReference>
<dbReference type="PANTHER" id="PTHR48019">
    <property type="entry name" value="SERUM RESPONSE FACTOR HOMOLOG"/>
    <property type="match status" value="1"/>
</dbReference>
<organism evidence="10 11">
    <name type="scientific">Lolium multiflorum</name>
    <name type="common">Italian ryegrass</name>
    <name type="synonym">Lolium perenne subsp. multiflorum</name>
    <dbReference type="NCBI Taxonomy" id="4521"/>
    <lineage>
        <taxon>Eukaryota</taxon>
        <taxon>Viridiplantae</taxon>
        <taxon>Streptophyta</taxon>
        <taxon>Embryophyta</taxon>
        <taxon>Tracheophyta</taxon>
        <taxon>Spermatophyta</taxon>
        <taxon>Magnoliopsida</taxon>
        <taxon>Liliopsida</taxon>
        <taxon>Poales</taxon>
        <taxon>Poaceae</taxon>
        <taxon>BOP clade</taxon>
        <taxon>Pooideae</taxon>
        <taxon>Poodae</taxon>
        <taxon>Poeae</taxon>
        <taxon>Poeae Chloroplast Group 2 (Poeae type)</taxon>
        <taxon>Loliodinae</taxon>
        <taxon>Loliinae</taxon>
        <taxon>Lolium</taxon>
    </lineage>
</organism>
<keyword evidence="5" id="KW-0539">Nucleus</keyword>
<feature type="compositionally biased region" description="Polar residues" evidence="7">
    <location>
        <begin position="218"/>
        <end position="229"/>
    </location>
</feature>
<dbReference type="InterPro" id="IPR002487">
    <property type="entry name" value="TF_Kbox"/>
</dbReference>
<evidence type="ECO:0000256" key="3">
    <source>
        <dbReference type="ARBA" id="ARBA00023125"/>
    </source>
</evidence>
<dbReference type="PROSITE" id="PS00350">
    <property type="entry name" value="MADS_BOX_1"/>
    <property type="match status" value="1"/>
</dbReference>
<proteinExistence type="predicted"/>
<dbReference type="SMART" id="SM00432">
    <property type="entry name" value="MADS"/>
    <property type="match status" value="1"/>
</dbReference>
<feature type="coiled-coil region" evidence="6">
    <location>
        <begin position="125"/>
        <end position="174"/>
    </location>
</feature>
<feature type="domain" description="MADS-box" evidence="8">
    <location>
        <begin position="1"/>
        <end position="61"/>
    </location>
</feature>
<evidence type="ECO:0000259" key="9">
    <source>
        <dbReference type="PROSITE" id="PS51297"/>
    </source>
</evidence>
<keyword evidence="3" id="KW-0238">DNA-binding</keyword>
<reference evidence="10" key="1">
    <citation type="submission" date="2023-07" db="EMBL/GenBank/DDBJ databases">
        <title>A chromosome-level genome assembly of Lolium multiflorum.</title>
        <authorList>
            <person name="Chen Y."/>
            <person name="Copetti D."/>
            <person name="Kolliker R."/>
            <person name="Studer B."/>
        </authorList>
    </citation>
    <scope>NUCLEOTIDE SEQUENCE</scope>
    <source>
        <strain evidence="10">02402/16</strain>
        <tissue evidence="10">Leaf</tissue>
    </source>
</reference>
<comment type="subcellular location">
    <subcellularLocation>
        <location evidence="1">Nucleus</location>
    </subcellularLocation>
</comment>